<feature type="compositionally biased region" description="Polar residues" evidence="1">
    <location>
        <begin position="438"/>
        <end position="448"/>
    </location>
</feature>
<dbReference type="PANTHER" id="PTHR13379:SF0">
    <property type="entry name" value="UPF0415 PROTEIN C7ORF25"/>
    <property type="match status" value="1"/>
</dbReference>
<reference evidence="2 3" key="1">
    <citation type="journal article" date="2024" name="J Genomics">
        <title>Draft genome sequencing and assembly of Favolaschia claudopus CIRM-BRFM 2984 isolated from oak limbs.</title>
        <authorList>
            <person name="Navarro D."/>
            <person name="Drula E."/>
            <person name="Chaduli D."/>
            <person name="Cazenave R."/>
            <person name="Ahrendt S."/>
            <person name="Wang J."/>
            <person name="Lipzen A."/>
            <person name="Daum C."/>
            <person name="Barry K."/>
            <person name="Grigoriev I.V."/>
            <person name="Favel A."/>
            <person name="Rosso M.N."/>
            <person name="Martin F."/>
        </authorList>
    </citation>
    <scope>NUCLEOTIDE SEQUENCE [LARGE SCALE GENOMIC DNA]</scope>
    <source>
        <strain evidence="2 3">CIRM-BRFM 2984</strain>
    </source>
</reference>
<dbReference type="AlphaFoldDB" id="A0AAW0EHI8"/>
<comment type="caution">
    <text evidence="2">The sequence shown here is derived from an EMBL/GenBank/DDBJ whole genome shotgun (WGS) entry which is preliminary data.</text>
</comment>
<feature type="compositionally biased region" description="Polar residues" evidence="1">
    <location>
        <begin position="460"/>
        <end position="476"/>
    </location>
</feature>
<accession>A0AAW0EHI8</accession>
<gene>
    <name evidence="2" type="ORF">R3P38DRAFT_2756529</name>
</gene>
<dbReference type="Proteomes" id="UP001362999">
    <property type="component" value="Unassembled WGS sequence"/>
</dbReference>
<keyword evidence="3" id="KW-1185">Reference proteome</keyword>
<dbReference type="PANTHER" id="PTHR13379">
    <property type="entry name" value="UNCHARACTERIZED DUF1308"/>
    <property type="match status" value="1"/>
</dbReference>
<feature type="region of interest" description="Disordered" evidence="1">
    <location>
        <begin position="432"/>
        <end position="477"/>
    </location>
</feature>
<sequence length="548" mass="60740">MSRQYPSKLRLESMLSLDAPTAIQICFRNRFLNPSPFADLNFVSTHAPYLVSVYHEILSAPPPVVSVFKFLQLNGPATDRRHQKGAKRPPSTKVDVVADNGRRWIRINTIKNAGILAELREIDSYLTDSESDLDSDDPDYRPSLAQTEFDNSILQMGRGLIEAANANPIGGEPPRVTLRLTRLDLSPFRANGEPNDHRIAHTVQCLRDMGIDVELGERQERDIPLSLLKSPTPPQGPLQPTRQINLDLSVLLALVSDVTHSPLPSSVEEATTRFLPPQQYRDWKSAGGPEPIPQDVARHRRALTTHVLQEMGKGLLQQINDHIATLPGPLEFWTSDEARERCMRIVTRIGGEREVRRAEALFPSDPTSITNDEAEALFWQDSRYPRNFIPLLPVRLYPTPPYPPVDGSPGSHSPFFRSMTKVCRDLLVQENTPAPEPTLSTDGHSANENEPGESVGDADMQQQPAAPGTTKFNSKLSPPAVKSMLRGAELGWTTLTTTKSSVKALLREINTARLAGRLVLNVEEESASGPEIAAALWIVDARNLQCFV</sequence>
<evidence type="ECO:0000313" key="2">
    <source>
        <dbReference type="EMBL" id="KAK7063653.1"/>
    </source>
</evidence>
<name>A0AAW0EHI8_9AGAR</name>
<evidence type="ECO:0000313" key="3">
    <source>
        <dbReference type="Proteomes" id="UP001362999"/>
    </source>
</evidence>
<organism evidence="2 3">
    <name type="scientific">Favolaschia claudopus</name>
    <dbReference type="NCBI Taxonomy" id="2862362"/>
    <lineage>
        <taxon>Eukaryota</taxon>
        <taxon>Fungi</taxon>
        <taxon>Dikarya</taxon>
        <taxon>Basidiomycota</taxon>
        <taxon>Agaricomycotina</taxon>
        <taxon>Agaricomycetes</taxon>
        <taxon>Agaricomycetidae</taxon>
        <taxon>Agaricales</taxon>
        <taxon>Marasmiineae</taxon>
        <taxon>Mycenaceae</taxon>
        <taxon>Favolaschia</taxon>
    </lineage>
</organism>
<proteinExistence type="predicted"/>
<evidence type="ECO:0000256" key="1">
    <source>
        <dbReference type="SAM" id="MobiDB-lite"/>
    </source>
</evidence>
<dbReference type="EMBL" id="JAWWNJ010000001">
    <property type="protein sequence ID" value="KAK7063653.1"/>
    <property type="molecule type" value="Genomic_DNA"/>
</dbReference>
<protein>
    <submittedName>
        <fullName evidence="2">Uncharacterized protein</fullName>
    </submittedName>
</protein>